<accession>A0A1M5ZAJ1</accession>
<dbReference type="GO" id="GO:0005737">
    <property type="term" value="C:cytoplasm"/>
    <property type="evidence" value="ECO:0007669"/>
    <property type="project" value="UniProtKB-SubCell"/>
</dbReference>
<dbReference type="RefSeq" id="WP_021804203.1">
    <property type="nucleotide sequence ID" value="NZ_FQXU01000008.1"/>
</dbReference>
<evidence type="ECO:0000256" key="1">
    <source>
        <dbReference type="ARBA" id="ARBA00004496"/>
    </source>
</evidence>
<evidence type="ECO:0000256" key="2">
    <source>
        <dbReference type="ARBA" id="ARBA00022490"/>
    </source>
</evidence>
<evidence type="ECO:0000313" key="6">
    <source>
        <dbReference type="EMBL" id="SHI20913.1"/>
    </source>
</evidence>
<evidence type="ECO:0000259" key="5">
    <source>
        <dbReference type="Pfam" id="PF01814"/>
    </source>
</evidence>
<dbReference type="EMBL" id="FQXU01000008">
    <property type="protein sequence ID" value="SHI20913.1"/>
    <property type="molecule type" value="Genomic_DNA"/>
</dbReference>
<keyword evidence="4" id="KW-0408">Iron</keyword>
<keyword evidence="2" id="KW-0963">Cytoplasm</keyword>
<dbReference type="Gene3D" id="1.20.120.520">
    <property type="entry name" value="nmb1532 protein domain like"/>
    <property type="match status" value="1"/>
</dbReference>
<dbReference type="InterPro" id="IPR019903">
    <property type="entry name" value="RIC_family"/>
</dbReference>
<comment type="subcellular location">
    <subcellularLocation>
        <location evidence="1">Cytoplasm</location>
    </subcellularLocation>
</comment>
<dbReference type="AlphaFoldDB" id="A0A1M5ZAJ1"/>
<keyword evidence="3" id="KW-0479">Metal-binding</keyword>
<dbReference type="PANTHER" id="PTHR36438">
    <property type="entry name" value="IRON-SULFUR CLUSTER REPAIR PROTEIN YTFE"/>
    <property type="match status" value="1"/>
</dbReference>
<protein>
    <submittedName>
        <fullName evidence="6">Regulator of cell morphogenesis and NO signaling</fullName>
    </submittedName>
</protein>
<gene>
    <name evidence="6" type="ORF">SAMN02745941_02668</name>
</gene>
<dbReference type="Proteomes" id="UP000184241">
    <property type="component" value="Unassembled WGS sequence"/>
</dbReference>
<sequence>MSRVINANQKLGEVVSIFPDSSKIFNEVKIDYCCGGHDSLGAALKDKGLNVDLFVDKLNDEYEKFLESNKEYKDWRKEKPLDLIKHIVDTHHQYTYREIKEIDGLLLKILKVHFNHNGEELLKLHKLFGSLKTELEEHLIKEEENLFPLMEEYFYSKDEIKKAELIKYIEETESEHDGAGDILKEMEELTRDFTPPAGACTTFKLAYHKLHELEKNLFMHIYKENSVLFEMI</sequence>
<dbReference type="PANTHER" id="PTHR36438:SF1">
    <property type="entry name" value="IRON-SULFUR CLUSTER REPAIR PROTEIN YTFE"/>
    <property type="match status" value="1"/>
</dbReference>
<evidence type="ECO:0000256" key="3">
    <source>
        <dbReference type="ARBA" id="ARBA00022723"/>
    </source>
</evidence>
<dbReference type="InterPro" id="IPR038062">
    <property type="entry name" value="ScdA-like_N_sf"/>
</dbReference>
<reference evidence="6 7" key="1">
    <citation type="submission" date="2016-11" db="EMBL/GenBank/DDBJ databases">
        <authorList>
            <person name="Jaros S."/>
            <person name="Januszkiewicz K."/>
            <person name="Wedrychowicz H."/>
        </authorList>
    </citation>
    <scope>NUCLEOTIDE SEQUENCE [LARGE SCALE GENOMIC DNA]</scope>
    <source>
        <strain evidence="6 7">DSM 6191</strain>
    </source>
</reference>
<name>A0A1M5ZAJ1_9CLOT</name>
<feature type="domain" description="Hemerythrin-like" evidence="5">
    <location>
        <begin position="86"/>
        <end position="232"/>
    </location>
</feature>
<evidence type="ECO:0000256" key="4">
    <source>
        <dbReference type="ARBA" id="ARBA00023004"/>
    </source>
</evidence>
<evidence type="ECO:0000313" key="7">
    <source>
        <dbReference type="Proteomes" id="UP000184241"/>
    </source>
</evidence>
<proteinExistence type="predicted"/>
<dbReference type="Pfam" id="PF01814">
    <property type="entry name" value="Hemerythrin"/>
    <property type="match status" value="1"/>
</dbReference>
<organism evidence="6 7">
    <name type="scientific">Clostridium intestinale DSM 6191</name>
    <dbReference type="NCBI Taxonomy" id="1121320"/>
    <lineage>
        <taxon>Bacteria</taxon>
        <taxon>Bacillati</taxon>
        <taxon>Bacillota</taxon>
        <taxon>Clostridia</taxon>
        <taxon>Eubacteriales</taxon>
        <taxon>Clostridiaceae</taxon>
        <taxon>Clostridium</taxon>
    </lineage>
</organism>
<dbReference type="GO" id="GO:0046872">
    <property type="term" value="F:metal ion binding"/>
    <property type="evidence" value="ECO:0007669"/>
    <property type="project" value="UniProtKB-KW"/>
</dbReference>
<dbReference type="Pfam" id="PF04405">
    <property type="entry name" value="ScdA_N"/>
    <property type="match status" value="1"/>
</dbReference>
<dbReference type="SUPFAM" id="SSF140683">
    <property type="entry name" value="SP0561-like"/>
    <property type="match status" value="1"/>
</dbReference>
<dbReference type="InterPro" id="IPR012312">
    <property type="entry name" value="Hemerythrin-like"/>
</dbReference>
<dbReference type="NCBIfam" id="TIGR03652">
    <property type="entry name" value="FeS_repair_RIC"/>
    <property type="match status" value="1"/>
</dbReference>